<evidence type="ECO:0000256" key="2">
    <source>
        <dbReference type="SAM" id="MobiDB-lite"/>
    </source>
</evidence>
<evidence type="ECO:0000313" key="3">
    <source>
        <dbReference type="EMBL" id="GAX79470.1"/>
    </source>
</evidence>
<dbReference type="Proteomes" id="UP000232323">
    <property type="component" value="Unassembled WGS sequence"/>
</dbReference>
<dbReference type="AlphaFoldDB" id="A0A250X9M1"/>
<dbReference type="InterPro" id="IPR027799">
    <property type="entry name" value="Rtf2_RING-finger"/>
</dbReference>
<dbReference type="OrthoDB" id="247013at2759"/>
<feature type="compositionally biased region" description="Basic residues" evidence="2">
    <location>
        <begin position="249"/>
        <end position="258"/>
    </location>
</feature>
<evidence type="ECO:0000313" key="4">
    <source>
        <dbReference type="Proteomes" id="UP000232323"/>
    </source>
</evidence>
<dbReference type="GO" id="GO:0006274">
    <property type="term" value="P:DNA replication termination"/>
    <property type="evidence" value="ECO:0007669"/>
    <property type="project" value="TreeGrafter"/>
</dbReference>
<gene>
    <name evidence="3" type="ORF">CEUSTIGMA_g6911.t1</name>
</gene>
<dbReference type="InterPro" id="IPR006735">
    <property type="entry name" value="Rtf2"/>
</dbReference>
<evidence type="ECO:0000256" key="1">
    <source>
        <dbReference type="ARBA" id="ARBA00009885"/>
    </source>
</evidence>
<dbReference type="CDD" id="cd16653">
    <property type="entry name" value="RING-like_Rtf2"/>
    <property type="match status" value="1"/>
</dbReference>
<feature type="region of interest" description="Disordered" evidence="2">
    <location>
        <begin position="230"/>
        <end position="258"/>
    </location>
</feature>
<organism evidence="3 4">
    <name type="scientific">Chlamydomonas eustigma</name>
    <dbReference type="NCBI Taxonomy" id="1157962"/>
    <lineage>
        <taxon>Eukaryota</taxon>
        <taxon>Viridiplantae</taxon>
        <taxon>Chlorophyta</taxon>
        <taxon>core chlorophytes</taxon>
        <taxon>Chlorophyceae</taxon>
        <taxon>CS clade</taxon>
        <taxon>Chlamydomonadales</taxon>
        <taxon>Chlamydomonadaceae</taxon>
        <taxon>Chlamydomonas</taxon>
    </lineage>
</organism>
<protein>
    <submittedName>
        <fullName evidence="3">Uncharacterized protein</fullName>
    </submittedName>
</protein>
<dbReference type="STRING" id="1157962.A0A250X9M1"/>
<dbReference type="EMBL" id="BEGY01000042">
    <property type="protein sequence ID" value="GAX79470.1"/>
    <property type="molecule type" value="Genomic_DNA"/>
</dbReference>
<dbReference type="PANTHER" id="PTHR12775">
    <property type="entry name" value="PROTEIN C20ORF43 HOMOLOG"/>
    <property type="match status" value="1"/>
</dbReference>
<dbReference type="GO" id="GO:0005634">
    <property type="term" value="C:nucleus"/>
    <property type="evidence" value="ECO:0007669"/>
    <property type="project" value="TreeGrafter"/>
</dbReference>
<sequence length="258" mass="28107">MGLDGGTIITRSDVLRGQSWQVNQRDGSRSSRGGSVSTAPSSSHTDEKLAERVSSWTSCSMSGQPLQEPVVADKLGRLFNKNAVVEYLLAKKHDIFVDGERSVHQLANNLRVNPNAYSHIKKLKDVFPVYLSSPSSKMGEGSGSMNEAASSTAICAGSFNYCPYYCPVTSLSCLKYSFTALTSCGHVMSDRALAGVRAEALECPVCGSAYQKDKVVPINGNQDQVDALRQRLPSEEIQSKDEEKPKSLDKKKRTFDKT</sequence>
<dbReference type="Pfam" id="PF04641">
    <property type="entry name" value="Rtf2"/>
    <property type="match status" value="1"/>
</dbReference>
<dbReference type="PANTHER" id="PTHR12775:SF0">
    <property type="entry name" value="REPLICATION TERMINATION FACTOR 2"/>
    <property type="match status" value="1"/>
</dbReference>
<comment type="caution">
    <text evidence="3">The sequence shown here is derived from an EMBL/GenBank/DDBJ whole genome shotgun (WGS) entry which is preliminary data.</text>
</comment>
<feature type="compositionally biased region" description="Basic and acidic residues" evidence="2">
    <location>
        <begin position="230"/>
        <end position="248"/>
    </location>
</feature>
<reference evidence="3 4" key="1">
    <citation type="submission" date="2017-08" db="EMBL/GenBank/DDBJ databases">
        <title>Acidophilic green algal genome provides insights into adaptation to an acidic environment.</title>
        <authorList>
            <person name="Hirooka S."/>
            <person name="Hirose Y."/>
            <person name="Kanesaki Y."/>
            <person name="Higuchi S."/>
            <person name="Fujiwara T."/>
            <person name="Onuma R."/>
            <person name="Era A."/>
            <person name="Ohbayashi R."/>
            <person name="Uzuka A."/>
            <person name="Nozaki H."/>
            <person name="Yoshikawa H."/>
            <person name="Miyagishima S.Y."/>
        </authorList>
    </citation>
    <scope>NUCLEOTIDE SEQUENCE [LARGE SCALE GENOMIC DNA]</scope>
    <source>
        <strain evidence="3 4">NIES-2499</strain>
    </source>
</reference>
<accession>A0A250X9M1</accession>
<keyword evidence="4" id="KW-1185">Reference proteome</keyword>
<feature type="region of interest" description="Disordered" evidence="2">
    <location>
        <begin position="19"/>
        <end position="48"/>
    </location>
</feature>
<name>A0A250X9M1_9CHLO</name>
<proteinExistence type="inferred from homology"/>
<comment type="similarity">
    <text evidence="1">Belongs to the rtf2 family.</text>
</comment>